<accession>A0A0R3M6H9</accession>
<name>A0A0R3M6H9_9BRAD</name>
<dbReference type="Proteomes" id="UP000051660">
    <property type="component" value="Unassembled WGS sequence"/>
</dbReference>
<sequence length="63" mass="6376">MMLPSRCIAGGQMIAIIWLNAIEASRHARGFSLKVPAKPVMKTGAGVAGLAVQAQASAGQGQG</sequence>
<reference evidence="1 2" key="1">
    <citation type="submission" date="2014-03" db="EMBL/GenBank/DDBJ databases">
        <title>Bradyrhizobium valentinum sp. nov., isolated from effective nodules of Lupinus mariae-josephae, a lupine endemic of basic-lime soils in Eastern Spain.</title>
        <authorList>
            <person name="Duran D."/>
            <person name="Rey L."/>
            <person name="Navarro A."/>
            <person name="Busquets A."/>
            <person name="Imperial J."/>
            <person name="Ruiz-Argueso T."/>
        </authorList>
    </citation>
    <scope>NUCLEOTIDE SEQUENCE [LARGE SCALE GENOMIC DNA]</scope>
    <source>
        <strain evidence="1 2">CCBAU 23086</strain>
    </source>
</reference>
<evidence type="ECO:0000313" key="1">
    <source>
        <dbReference type="EMBL" id="KRR15515.1"/>
    </source>
</evidence>
<dbReference type="AlphaFoldDB" id="A0A0R3M6H9"/>
<evidence type="ECO:0000313" key="2">
    <source>
        <dbReference type="Proteomes" id="UP000051660"/>
    </source>
</evidence>
<dbReference type="EMBL" id="LLYB01000134">
    <property type="protein sequence ID" value="KRR15515.1"/>
    <property type="molecule type" value="Genomic_DNA"/>
</dbReference>
<gene>
    <name evidence="1" type="ORF">CQ14_04240</name>
</gene>
<organism evidence="1 2">
    <name type="scientific">Bradyrhizobium lablabi</name>
    <dbReference type="NCBI Taxonomy" id="722472"/>
    <lineage>
        <taxon>Bacteria</taxon>
        <taxon>Pseudomonadati</taxon>
        <taxon>Pseudomonadota</taxon>
        <taxon>Alphaproteobacteria</taxon>
        <taxon>Hyphomicrobiales</taxon>
        <taxon>Nitrobacteraceae</taxon>
        <taxon>Bradyrhizobium</taxon>
    </lineage>
</organism>
<protein>
    <submittedName>
        <fullName evidence="1">Uncharacterized protein</fullName>
    </submittedName>
</protein>
<proteinExistence type="predicted"/>
<comment type="caution">
    <text evidence="1">The sequence shown here is derived from an EMBL/GenBank/DDBJ whole genome shotgun (WGS) entry which is preliminary data.</text>
</comment>